<evidence type="ECO:0000256" key="1">
    <source>
        <dbReference type="SAM" id="MobiDB-lite"/>
    </source>
</evidence>
<organism evidence="3 4">
    <name type="scientific">Streptomyces xiangluensis</name>
    <dbReference type="NCBI Taxonomy" id="2665720"/>
    <lineage>
        <taxon>Bacteria</taxon>
        <taxon>Bacillati</taxon>
        <taxon>Actinomycetota</taxon>
        <taxon>Actinomycetes</taxon>
        <taxon>Kitasatosporales</taxon>
        <taxon>Streptomycetaceae</taxon>
        <taxon>Streptomyces</taxon>
    </lineage>
</organism>
<comment type="caution">
    <text evidence="3">The sequence shown here is derived from an EMBL/GenBank/DDBJ whole genome shotgun (WGS) entry which is preliminary data.</text>
</comment>
<feature type="signal peptide" evidence="2">
    <location>
        <begin position="1"/>
        <end position="32"/>
    </location>
</feature>
<dbReference type="PROSITE" id="PS51318">
    <property type="entry name" value="TAT"/>
    <property type="match status" value="1"/>
</dbReference>
<keyword evidence="2" id="KW-0732">Signal</keyword>
<feature type="compositionally biased region" description="Low complexity" evidence="1">
    <location>
        <begin position="74"/>
        <end position="85"/>
    </location>
</feature>
<keyword evidence="4" id="KW-1185">Reference proteome</keyword>
<proteinExistence type="predicted"/>
<protein>
    <recommendedName>
        <fullName evidence="5">Tat (Twin-arginine translocation) pathway signal sequence</fullName>
    </recommendedName>
</protein>
<feature type="chain" id="PRO_5047500191" description="Tat (Twin-arginine translocation) pathway signal sequence" evidence="2">
    <location>
        <begin position="33"/>
        <end position="125"/>
    </location>
</feature>
<gene>
    <name evidence="3" type="ORF">ACFPH6_16480</name>
</gene>
<feature type="region of interest" description="Disordered" evidence="1">
    <location>
        <begin position="74"/>
        <end position="125"/>
    </location>
</feature>
<accession>A0ABV8YLE0</accession>
<evidence type="ECO:0000313" key="4">
    <source>
        <dbReference type="Proteomes" id="UP001596012"/>
    </source>
</evidence>
<dbReference type="Proteomes" id="UP001596012">
    <property type="component" value="Unassembled WGS sequence"/>
</dbReference>
<evidence type="ECO:0000256" key="2">
    <source>
        <dbReference type="SAM" id="SignalP"/>
    </source>
</evidence>
<dbReference type="RefSeq" id="WP_386342510.1">
    <property type="nucleotide sequence ID" value="NZ_JBHSFG010000028.1"/>
</dbReference>
<sequence>MHVTRQISRRTMLKATGAGAVGLATVAAPSVAAGGEPVQRWQDALAGEQFLRQSTAGSSGSKCLVVGSQASGQPVRQRVVLPVPRGQREDHGQWSFLRRPLEQPQGEADGKNALASSRTTQNHHT</sequence>
<dbReference type="InterPro" id="IPR006311">
    <property type="entry name" value="TAT_signal"/>
</dbReference>
<evidence type="ECO:0008006" key="5">
    <source>
        <dbReference type="Google" id="ProtNLM"/>
    </source>
</evidence>
<feature type="compositionally biased region" description="Polar residues" evidence="1">
    <location>
        <begin position="114"/>
        <end position="125"/>
    </location>
</feature>
<dbReference type="EMBL" id="JBHSFG010000028">
    <property type="protein sequence ID" value="MFC4466102.1"/>
    <property type="molecule type" value="Genomic_DNA"/>
</dbReference>
<name>A0ABV8YLE0_9ACTN</name>
<evidence type="ECO:0000313" key="3">
    <source>
        <dbReference type="EMBL" id="MFC4466102.1"/>
    </source>
</evidence>
<reference evidence="4" key="1">
    <citation type="journal article" date="2019" name="Int. J. Syst. Evol. Microbiol.">
        <title>The Global Catalogue of Microorganisms (GCM) 10K type strain sequencing project: providing services to taxonomists for standard genome sequencing and annotation.</title>
        <authorList>
            <consortium name="The Broad Institute Genomics Platform"/>
            <consortium name="The Broad Institute Genome Sequencing Center for Infectious Disease"/>
            <person name="Wu L."/>
            <person name="Ma J."/>
        </authorList>
    </citation>
    <scope>NUCLEOTIDE SEQUENCE [LARGE SCALE GENOMIC DNA]</scope>
    <source>
        <strain evidence="4">DT43</strain>
    </source>
</reference>